<evidence type="ECO:0000256" key="1">
    <source>
        <dbReference type="SAM" id="MobiDB-lite"/>
    </source>
</evidence>
<name>A0AAV7U0J2_PLEWA</name>
<accession>A0AAV7U0J2</accession>
<gene>
    <name evidence="2" type="ORF">NDU88_007593</name>
</gene>
<keyword evidence="3" id="KW-1185">Reference proteome</keyword>
<protein>
    <submittedName>
        <fullName evidence="2">Uncharacterized protein</fullName>
    </submittedName>
</protein>
<feature type="compositionally biased region" description="Low complexity" evidence="1">
    <location>
        <begin position="116"/>
        <end position="126"/>
    </location>
</feature>
<dbReference type="Proteomes" id="UP001066276">
    <property type="component" value="Chromosome 3_2"/>
</dbReference>
<comment type="caution">
    <text evidence="2">The sequence shown here is derived from an EMBL/GenBank/DDBJ whole genome shotgun (WGS) entry which is preliminary data.</text>
</comment>
<reference evidence="2" key="1">
    <citation type="journal article" date="2022" name="bioRxiv">
        <title>Sequencing and chromosome-scale assembly of the giantPleurodeles waltlgenome.</title>
        <authorList>
            <person name="Brown T."/>
            <person name="Elewa A."/>
            <person name="Iarovenko S."/>
            <person name="Subramanian E."/>
            <person name="Araus A.J."/>
            <person name="Petzold A."/>
            <person name="Susuki M."/>
            <person name="Suzuki K.-i.T."/>
            <person name="Hayashi T."/>
            <person name="Toyoda A."/>
            <person name="Oliveira C."/>
            <person name="Osipova E."/>
            <person name="Leigh N.D."/>
            <person name="Simon A."/>
            <person name="Yun M.H."/>
        </authorList>
    </citation>
    <scope>NUCLEOTIDE SEQUENCE</scope>
    <source>
        <strain evidence="2">20211129_DDA</strain>
        <tissue evidence="2">Liver</tissue>
    </source>
</reference>
<evidence type="ECO:0000313" key="2">
    <source>
        <dbReference type="EMBL" id="KAJ1182403.1"/>
    </source>
</evidence>
<feature type="region of interest" description="Disordered" evidence="1">
    <location>
        <begin position="1"/>
        <end position="41"/>
    </location>
</feature>
<evidence type="ECO:0000313" key="3">
    <source>
        <dbReference type="Proteomes" id="UP001066276"/>
    </source>
</evidence>
<dbReference type="AlphaFoldDB" id="A0AAV7U0J2"/>
<feature type="region of interest" description="Disordered" evidence="1">
    <location>
        <begin position="103"/>
        <end position="141"/>
    </location>
</feature>
<feature type="compositionally biased region" description="Basic and acidic residues" evidence="1">
    <location>
        <begin position="131"/>
        <end position="141"/>
    </location>
</feature>
<organism evidence="2 3">
    <name type="scientific">Pleurodeles waltl</name>
    <name type="common">Iberian ribbed newt</name>
    <dbReference type="NCBI Taxonomy" id="8319"/>
    <lineage>
        <taxon>Eukaryota</taxon>
        <taxon>Metazoa</taxon>
        <taxon>Chordata</taxon>
        <taxon>Craniata</taxon>
        <taxon>Vertebrata</taxon>
        <taxon>Euteleostomi</taxon>
        <taxon>Amphibia</taxon>
        <taxon>Batrachia</taxon>
        <taxon>Caudata</taxon>
        <taxon>Salamandroidea</taxon>
        <taxon>Salamandridae</taxon>
        <taxon>Pleurodelinae</taxon>
        <taxon>Pleurodeles</taxon>
    </lineage>
</organism>
<dbReference type="EMBL" id="JANPWB010000006">
    <property type="protein sequence ID" value="KAJ1182403.1"/>
    <property type="molecule type" value="Genomic_DNA"/>
</dbReference>
<feature type="region of interest" description="Disordered" evidence="1">
    <location>
        <begin position="51"/>
        <end position="70"/>
    </location>
</feature>
<proteinExistence type="predicted"/>
<sequence length="141" mass="15102">MSRRKQLLRGRGESGDLDQSDSPGGTKDTEKDALSCQRAKTDQLRREARLWESGDQVQHQSHPVGAKMVRNGDGCISAKAAQLRGQARPRGTWTSINSQFSHAGLKGVSNPQKTMSESGGSRTVSSRGGGHQREGGESGLT</sequence>
<feature type="compositionally biased region" description="Basic and acidic residues" evidence="1">
    <location>
        <begin position="27"/>
        <end position="41"/>
    </location>
</feature>